<dbReference type="Pfam" id="PF02017">
    <property type="entry name" value="CIDE-N"/>
    <property type="match status" value="1"/>
</dbReference>
<dbReference type="InterPro" id="IPR003508">
    <property type="entry name" value="CIDE-N_dom"/>
</dbReference>
<dbReference type="GeneID" id="106151926"/>
<name>A0A2R2MT01_LINAN</name>
<dbReference type="OrthoDB" id="6475906at2759"/>
<reference evidence="5" key="1">
    <citation type="submission" date="2025-08" db="UniProtKB">
        <authorList>
            <consortium name="RefSeq"/>
        </authorList>
    </citation>
    <scope>IDENTIFICATION</scope>
    <source>
        <tissue evidence="5">Gonads</tissue>
    </source>
</reference>
<accession>A0A2R2MT01</accession>
<evidence type="ECO:0000313" key="5">
    <source>
        <dbReference type="RefSeq" id="XP_023933147.1"/>
    </source>
</evidence>
<keyword evidence="1" id="KW-0053">Apoptosis</keyword>
<dbReference type="KEGG" id="lak:106151926"/>
<dbReference type="RefSeq" id="XP_023933147.1">
    <property type="nucleotide sequence ID" value="XM_024077379.1"/>
</dbReference>
<dbReference type="GO" id="GO:0006915">
    <property type="term" value="P:apoptotic process"/>
    <property type="evidence" value="ECO:0007669"/>
    <property type="project" value="UniProtKB-KW"/>
</dbReference>
<dbReference type="AlphaFoldDB" id="A0A2R2MT01"/>
<evidence type="ECO:0000256" key="1">
    <source>
        <dbReference type="ARBA" id="ARBA00022703"/>
    </source>
</evidence>
<organism evidence="4 5">
    <name type="scientific">Lingula anatina</name>
    <name type="common">Brachiopod</name>
    <name type="synonym">Lingula unguis</name>
    <dbReference type="NCBI Taxonomy" id="7574"/>
    <lineage>
        <taxon>Eukaryota</taxon>
        <taxon>Metazoa</taxon>
        <taxon>Spiralia</taxon>
        <taxon>Lophotrochozoa</taxon>
        <taxon>Brachiopoda</taxon>
        <taxon>Linguliformea</taxon>
        <taxon>Lingulata</taxon>
        <taxon>Lingulida</taxon>
        <taxon>Linguloidea</taxon>
        <taxon>Lingulidae</taxon>
        <taxon>Lingula</taxon>
    </lineage>
</organism>
<dbReference type="SUPFAM" id="SSF54277">
    <property type="entry name" value="CAD &amp; PB1 domains"/>
    <property type="match status" value="1"/>
</dbReference>
<evidence type="ECO:0000313" key="4">
    <source>
        <dbReference type="Proteomes" id="UP000085678"/>
    </source>
</evidence>
<sequence length="115" mass="12906">MGRVCIIYSFDRQKREMRMLTTMEALINDARELFGYGEDENLSVFLESKGARVSTEEIFRAITEETTGTIELMILSQTRGECWSPVKVPSTLTSPSTQTISINQSQNFQIGDTGA</sequence>
<protein>
    <submittedName>
        <fullName evidence="5">Uncharacterized protein LOC106151926</fullName>
    </submittedName>
</protein>
<keyword evidence="4" id="KW-1185">Reference proteome</keyword>
<proteinExistence type="predicted"/>
<evidence type="ECO:0000259" key="3">
    <source>
        <dbReference type="Pfam" id="PF02017"/>
    </source>
</evidence>
<feature type="region of interest" description="Disordered" evidence="2">
    <location>
        <begin position="92"/>
        <end position="115"/>
    </location>
</feature>
<dbReference type="Proteomes" id="UP000085678">
    <property type="component" value="Unplaced"/>
</dbReference>
<dbReference type="Gene3D" id="3.10.20.10">
    <property type="match status" value="1"/>
</dbReference>
<gene>
    <name evidence="5" type="primary">LOC106151926</name>
</gene>
<dbReference type="InParanoid" id="A0A2R2MT01"/>
<evidence type="ECO:0000256" key="2">
    <source>
        <dbReference type="SAM" id="MobiDB-lite"/>
    </source>
</evidence>
<feature type="domain" description="CIDE-N" evidence="3">
    <location>
        <begin position="3"/>
        <end position="77"/>
    </location>
</feature>